<evidence type="ECO:0008006" key="4">
    <source>
        <dbReference type="Google" id="ProtNLM"/>
    </source>
</evidence>
<feature type="transmembrane region" description="Helical" evidence="1">
    <location>
        <begin position="207"/>
        <end position="227"/>
    </location>
</feature>
<evidence type="ECO:0000313" key="3">
    <source>
        <dbReference type="Proteomes" id="UP000000600"/>
    </source>
</evidence>
<dbReference type="AlphaFoldDB" id="A0EAA6"/>
<dbReference type="OrthoDB" id="10616166at2759"/>
<protein>
    <recommendedName>
        <fullName evidence="4">Transmembrane protein</fullName>
    </recommendedName>
</protein>
<sequence length="245" mass="28665">MSLHKIVLFCLVNNKSFSCIQQNLILQINSIGDEENYNCNQQLDHKHLRLILKGRLEQLDCSHAQNCQGSGIRTIPVFGDLINNCNSFYQNGVLTQQFIYYKIYIIGVYYLNNHLNGNLMEPILMQGSFHTTESNYAMIFNSYYQNGTAIYFLNQYIQNYPIGTWNVTCIANTRYNFMNIDIFCQNEFSNGIYNIIFYLPPEFHYDFGPSAFMLFTIIMILLIYFFLKFIQKTQNVGSIYSEVEL</sequence>
<evidence type="ECO:0000256" key="1">
    <source>
        <dbReference type="SAM" id="Phobius"/>
    </source>
</evidence>
<keyword evidence="1" id="KW-1133">Transmembrane helix</keyword>
<dbReference type="EMBL" id="CT868667">
    <property type="protein sequence ID" value="CAK92223.1"/>
    <property type="molecule type" value="Genomic_DNA"/>
</dbReference>
<keyword evidence="1" id="KW-0472">Membrane</keyword>
<keyword evidence="1" id="KW-0812">Transmembrane</keyword>
<gene>
    <name evidence="2" type="ORF">GSPATT00024955001</name>
</gene>
<name>A0EAA6_PARTE</name>
<proteinExistence type="predicted"/>
<organism evidence="2 3">
    <name type="scientific">Paramecium tetraurelia</name>
    <dbReference type="NCBI Taxonomy" id="5888"/>
    <lineage>
        <taxon>Eukaryota</taxon>
        <taxon>Sar</taxon>
        <taxon>Alveolata</taxon>
        <taxon>Ciliophora</taxon>
        <taxon>Intramacronucleata</taxon>
        <taxon>Oligohymenophorea</taxon>
        <taxon>Peniculida</taxon>
        <taxon>Parameciidae</taxon>
        <taxon>Paramecium</taxon>
    </lineage>
</organism>
<dbReference type="OMA" id="CIANTRY"/>
<reference evidence="2 3" key="1">
    <citation type="journal article" date="2006" name="Nature">
        <title>Global trends of whole-genome duplications revealed by the ciliate Paramecium tetraurelia.</title>
        <authorList>
            <consortium name="Genoscope"/>
            <person name="Aury J.-M."/>
            <person name="Jaillon O."/>
            <person name="Duret L."/>
            <person name="Noel B."/>
            <person name="Jubin C."/>
            <person name="Porcel B.M."/>
            <person name="Segurens B."/>
            <person name="Daubin V."/>
            <person name="Anthouard V."/>
            <person name="Aiach N."/>
            <person name="Arnaiz O."/>
            <person name="Billaut A."/>
            <person name="Beisson J."/>
            <person name="Blanc I."/>
            <person name="Bouhouche K."/>
            <person name="Camara F."/>
            <person name="Duharcourt S."/>
            <person name="Guigo R."/>
            <person name="Gogendeau D."/>
            <person name="Katinka M."/>
            <person name="Keller A.-M."/>
            <person name="Kissmehl R."/>
            <person name="Klotz C."/>
            <person name="Koll F."/>
            <person name="Le Moue A."/>
            <person name="Lepere C."/>
            <person name="Malinsky S."/>
            <person name="Nowacki M."/>
            <person name="Nowak J.K."/>
            <person name="Plattner H."/>
            <person name="Poulain J."/>
            <person name="Ruiz F."/>
            <person name="Serrano V."/>
            <person name="Zagulski M."/>
            <person name="Dessen P."/>
            <person name="Betermier M."/>
            <person name="Weissenbach J."/>
            <person name="Scarpelli C."/>
            <person name="Schachter V."/>
            <person name="Sperling L."/>
            <person name="Meyer E."/>
            <person name="Cohen J."/>
            <person name="Wincker P."/>
        </authorList>
    </citation>
    <scope>NUCLEOTIDE SEQUENCE [LARGE SCALE GENOMIC DNA]</scope>
    <source>
        <strain evidence="2 3">Stock d4-2</strain>
    </source>
</reference>
<keyword evidence="3" id="KW-1185">Reference proteome</keyword>
<accession>A0EAA6</accession>
<dbReference type="RefSeq" id="XP_001459620.1">
    <property type="nucleotide sequence ID" value="XM_001459583.1"/>
</dbReference>
<dbReference type="Proteomes" id="UP000000600">
    <property type="component" value="Unassembled WGS sequence"/>
</dbReference>
<dbReference type="InParanoid" id="A0EAA6"/>
<dbReference type="GeneID" id="5045405"/>
<dbReference type="KEGG" id="ptm:GSPATT00024955001"/>
<dbReference type="HOGENOM" id="CLU_1135376_0_0_1"/>
<evidence type="ECO:0000313" key="2">
    <source>
        <dbReference type="EMBL" id="CAK92223.1"/>
    </source>
</evidence>